<evidence type="ECO:0000256" key="12">
    <source>
        <dbReference type="PROSITE-ProRule" id="PRU00283"/>
    </source>
</evidence>
<dbReference type="PROSITE" id="PS00678">
    <property type="entry name" value="WD_REPEATS_1"/>
    <property type="match status" value="1"/>
</dbReference>
<dbReference type="InterPro" id="IPR027640">
    <property type="entry name" value="Kinesin-like_fam"/>
</dbReference>
<dbReference type="GO" id="GO:0008017">
    <property type="term" value="F:microtubule binding"/>
    <property type="evidence" value="ECO:0007669"/>
    <property type="project" value="InterPro"/>
</dbReference>
<feature type="repeat" description="WD" evidence="11">
    <location>
        <begin position="1237"/>
        <end position="1276"/>
    </location>
</feature>
<dbReference type="PROSITE" id="PS50067">
    <property type="entry name" value="KINESIN_MOTOR_2"/>
    <property type="match status" value="1"/>
</dbReference>
<dbReference type="InterPro" id="IPR001752">
    <property type="entry name" value="Kinesin_motor_dom"/>
</dbReference>
<feature type="region of interest" description="Disordered" evidence="14">
    <location>
        <begin position="1013"/>
        <end position="1103"/>
    </location>
</feature>
<dbReference type="Pfam" id="PF00225">
    <property type="entry name" value="Kinesin"/>
    <property type="match status" value="1"/>
</dbReference>
<dbReference type="SUPFAM" id="SSF52540">
    <property type="entry name" value="P-loop containing nucleoside triphosphate hydrolases"/>
    <property type="match status" value="1"/>
</dbReference>
<dbReference type="GO" id="GO:0051231">
    <property type="term" value="P:spindle elongation"/>
    <property type="evidence" value="ECO:0007669"/>
    <property type="project" value="TreeGrafter"/>
</dbReference>
<dbReference type="SMART" id="SM00129">
    <property type="entry name" value="KISc"/>
    <property type="match status" value="1"/>
</dbReference>
<dbReference type="Pfam" id="PF00400">
    <property type="entry name" value="WD40"/>
    <property type="match status" value="3"/>
</dbReference>
<feature type="compositionally biased region" description="Polar residues" evidence="14">
    <location>
        <begin position="1018"/>
        <end position="1039"/>
    </location>
</feature>
<feature type="compositionally biased region" description="Acidic residues" evidence="14">
    <location>
        <begin position="463"/>
        <end position="479"/>
    </location>
</feature>
<feature type="region of interest" description="Disordered" evidence="14">
    <location>
        <begin position="454"/>
        <end position="515"/>
    </location>
</feature>
<dbReference type="Pfam" id="PF23203">
    <property type="entry name" value="KIF21A"/>
    <property type="match status" value="1"/>
</dbReference>
<sequence length="1561" mass="171596">MKVDGIPSNLEIVSKTGSGKTYTMGTGFDMSSGVDQVGIIPRAVNHLFEKISQEKESATARGIPIPDFKVEAQFLELYNEEVFDLLNPSNRRLGRQTGFRIREDPATGAIQVSGVTRRPIRTPEEALACLKNGALGRTTASTEMNSQSSRSHAIFTIHVAQQRIASPEAPMDVDGDNAPPPSMPDLETLTAKFHFVDLAGSERLKRTGATGDRAKEGISINCGLLALGNVISALGDVTKKGSHVPYRDSKLTRLLQDSLGGNSKTLMIACGKRVVSADGEEGMNDMYHEITMLQSENDNLRVRVKAMEQAVEEIKKRNQQLLIEKNEGLFRGIRSRAPPDHAEGEGGGGEDSDGLNDVSEMISQYLTENEELRSKLMEAEATCAQLRKQALRRGISSVEASPFVHSSLMSTGPGRSVTHSASESLLMDQEGPCDVDEILEMARRELENEKALLVRKQSLDGTEKDEEEEDEEEDEDSSDSDNNKDEVDDKTVLFASSDSDSDDDDDDELEISRENIAILESEKDLATLSENLARKQQMIEALEMSQRRFEAMKAQYEDKLRQLGMQIQKTEMERDKIIASIKGQSSDSEDKVKKVKTEYEKKLSKLQREVKDLQRAKKEHSKMLKENSEFQRNFQKAKSELEEMKATKVRLMRKIKEEVAKAKQNEQIRIREVAALKKTARAQESKISRLVSEKEKTRNILTRRTEEVTNLRKFVKEGKLSKKAAGRFHQIGQGTTKAQARALFSPKVAKNKWTGLEEKITTVSVHKASLFKIESMMQRDLEARELRIREKEALMERLQEEKQKGSDEETVANLEDQIESIQANVDWLSSNLRDHQQNISELDSGWLSVEIDPDPYIDDLGIEEIKYVLQKLINMAISKSVVAEQKINDLNAKEEQLKKIQSDQYIQKHLFEHVIQKTGLIDVEDAEPMDDASAPAICPSAESSGAAVKARQRPTGPEDALYGSNTSLGSGSSSNSSKRRLTYRPYDSQELLLPGVETARSGFLQKIESILEGEGEASTPTESSGNHEGTGPLQTQISLQPPPSPTLPYRNRNIGLNMTSPSHDPSASPPAPKRKAAPNPSPSLVRKPFGPHSTVLVKPQVPPFDIPPPPASLPLAQSLFFEKGLPPPPPSLSRQGSTLSSSGDSNETCTLSMASLATYTTEASSQSETGTSRSRGNNLNNNNVFSRLTGARDEEDPYKRGTMKPPTVSATGTGVGLKVRGKSSSSIRQPLICVLEAEGHGAAVVSLCATSSRLFTGSRDRTVKVWDLETSEEIAILSGHPGSVSRVRTFPNDPTAAILFSVSANVIRIWDLRSPTVTGPIKTLNSAGMEVSDSSSATSVNHPVTQRLENDINDLCVPSQTLFFSTAANQVRIWDTRTFSPVGKLIGNTNGVVLSCLAAETKGVDGPTSIVTGAKDHYVKMYDVSLSSNQSVFSPKATLTPPHYDGVTCLALDGDILFSGSRDKAIKKWNLKREKQEKTMVAAHNDYIHGLCFGPGGNRDILISCCRSGVVKTWNTRTCQETGSVAVAPAHTTINDITCNDSLIFTALEDGRSMIWKPKIF</sequence>
<dbReference type="InterPro" id="IPR019821">
    <property type="entry name" value="Kinesin_motor_CS"/>
</dbReference>
<dbReference type="GO" id="GO:0005875">
    <property type="term" value="C:microtubule associated complex"/>
    <property type="evidence" value="ECO:0007669"/>
    <property type="project" value="TreeGrafter"/>
</dbReference>
<accession>A0A7R8ZTV6</accession>
<keyword evidence="3 11" id="KW-0853">WD repeat</keyword>
<feature type="region of interest" description="Disordered" evidence="14">
    <location>
        <begin position="1120"/>
        <end position="1148"/>
    </location>
</feature>
<name>A0A7R8ZTV6_9CRUS</name>
<protein>
    <submittedName>
        <fullName evidence="15">Uncharacterized protein</fullName>
    </submittedName>
</protein>
<keyword evidence="8 13" id="KW-0175">Coiled coil</keyword>
<evidence type="ECO:0000256" key="13">
    <source>
        <dbReference type="SAM" id="Coils"/>
    </source>
</evidence>
<feature type="compositionally biased region" description="Low complexity" evidence="14">
    <location>
        <begin position="964"/>
        <end position="976"/>
    </location>
</feature>
<keyword evidence="5" id="KW-0677">Repeat</keyword>
<evidence type="ECO:0000313" key="15">
    <source>
        <dbReference type="EMBL" id="CAD7231545.1"/>
    </source>
</evidence>
<evidence type="ECO:0000256" key="8">
    <source>
        <dbReference type="ARBA" id="ARBA00023054"/>
    </source>
</evidence>
<comment type="caution">
    <text evidence="12">Lacks conserved residue(s) required for the propagation of feature annotation.</text>
</comment>
<dbReference type="SMART" id="SM00320">
    <property type="entry name" value="WD40"/>
    <property type="match status" value="7"/>
</dbReference>
<evidence type="ECO:0000256" key="4">
    <source>
        <dbReference type="ARBA" id="ARBA00022701"/>
    </source>
</evidence>
<dbReference type="InterPro" id="IPR036961">
    <property type="entry name" value="Kinesin_motor_dom_sf"/>
</dbReference>
<evidence type="ECO:0000256" key="14">
    <source>
        <dbReference type="SAM" id="MobiDB-lite"/>
    </source>
</evidence>
<feature type="compositionally biased region" description="Low complexity" evidence="14">
    <location>
        <begin position="1132"/>
        <end position="1145"/>
    </location>
</feature>
<dbReference type="GO" id="GO:0005874">
    <property type="term" value="C:microtubule"/>
    <property type="evidence" value="ECO:0007669"/>
    <property type="project" value="UniProtKB-KW"/>
</dbReference>
<keyword evidence="9" id="KW-0505">Motor protein</keyword>
<dbReference type="InterPro" id="IPR027417">
    <property type="entry name" value="P-loop_NTPase"/>
</dbReference>
<organism evidence="15">
    <name type="scientific">Cyprideis torosa</name>
    <dbReference type="NCBI Taxonomy" id="163714"/>
    <lineage>
        <taxon>Eukaryota</taxon>
        <taxon>Metazoa</taxon>
        <taxon>Ecdysozoa</taxon>
        <taxon>Arthropoda</taxon>
        <taxon>Crustacea</taxon>
        <taxon>Oligostraca</taxon>
        <taxon>Ostracoda</taxon>
        <taxon>Podocopa</taxon>
        <taxon>Podocopida</taxon>
        <taxon>Cytherocopina</taxon>
        <taxon>Cytheroidea</taxon>
        <taxon>Cytherideidae</taxon>
        <taxon>Cyprideis</taxon>
    </lineage>
</organism>
<evidence type="ECO:0000256" key="7">
    <source>
        <dbReference type="ARBA" id="ARBA00022840"/>
    </source>
</evidence>
<dbReference type="PRINTS" id="PR00380">
    <property type="entry name" value="KINESINHEAVY"/>
</dbReference>
<keyword evidence="10" id="KW-0206">Cytoskeleton</keyword>
<keyword evidence="6" id="KW-0547">Nucleotide-binding</keyword>
<dbReference type="PROSITE" id="PS50082">
    <property type="entry name" value="WD_REPEATS_2"/>
    <property type="match status" value="2"/>
</dbReference>
<keyword evidence="2" id="KW-0963">Cytoplasm</keyword>
<dbReference type="Gene3D" id="2.130.10.10">
    <property type="entry name" value="YVTN repeat-like/Quinoprotein amine dehydrogenase"/>
    <property type="match status" value="2"/>
</dbReference>
<reference evidence="15" key="1">
    <citation type="submission" date="2020-11" db="EMBL/GenBank/DDBJ databases">
        <authorList>
            <person name="Tran Van P."/>
        </authorList>
    </citation>
    <scope>NUCLEOTIDE SEQUENCE</scope>
</reference>
<keyword evidence="7" id="KW-0067">ATP-binding</keyword>
<comment type="similarity">
    <text evidence="12">Belongs to the TRAFAC class myosin-kinesin ATPase superfamily. Kinesin family.</text>
</comment>
<feature type="region of interest" description="Disordered" evidence="14">
    <location>
        <begin position="405"/>
        <end position="429"/>
    </location>
</feature>
<evidence type="ECO:0000256" key="1">
    <source>
        <dbReference type="ARBA" id="ARBA00004245"/>
    </source>
</evidence>
<dbReference type="PROSITE" id="PS50294">
    <property type="entry name" value="WD_REPEATS_REGION"/>
    <property type="match status" value="1"/>
</dbReference>
<dbReference type="GO" id="GO:0003777">
    <property type="term" value="F:microtubule motor activity"/>
    <property type="evidence" value="ECO:0007669"/>
    <property type="project" value="InterPro"/>
</dbReference>
<dbReference type="PANTHER" id="PTHR47969:SF28">
    <property type="entry name" value="KINESIN-LIKE PROTEIN KIF21B"/>
    <property type="match status" value="1"/>
</dbReference>
<evidence type="ECO:0000256" key="10">
    <source>
        <dbReference type="ARBA" id="ARBA00023212"/>
    </source>
</evidence>
<comment type="subcellular location">
    <subcellularLocation>
        <location evidence="1">Cytoplasm</location>
        <location evidence="1">Cytoskeleton</location>
    </subcellularLocation>
</comment>
<feature type="compositionally biased region" description="Acidic residues" evidence="14">
    <location>
        <begin position="499"/>
        <end position="509"/>
    </location>
</feature>
<dbReference type="InterPro" id="IPR001680">
    <property type="entry name" value="WD40_rpt"/>
</dbReference>
<feature type="coiled-coil region" evidence="13">
    <location>
        <begin position="781"/>
        <end position="838"/>
    </location>
</feature>
<keyword evidence="4" id="KW-0493">Microtubule</keyword>
<feature type="region of interest" description="Disordered" evidence="14">
    <location>
        <begin position="930"/>
        <end position="980"/>
    </location>
</feature>
<evidence type="ECO:0000256" key="5">
    <source>
        <dbReference type="ARBA" id="ARBA00022737"/>
    </source>
</evidence>
<dbReference type="PROSITE" id="PS00411">
    <property type="entry name" value="KINESIN_MOTOR_1"/>
    <property type="match status" value="1"/>
</dbReference>
<dbReference type="CDD" id="cd00200">
    <property type="entry name" value="WD40"/>
    <property type="match status" value="1"/>
</dbReference>
<evidence type="ECO:0000256" key="3">
    <source>
        <dbReference type="ARBA" id="ARBA00022574"/>
    </source>
</evidence>
<dbReference type="InterPro" id="IPR015943">
    <property type="entry name" value="WD40/YVTN_repeat-like_dom_sf"/>
</dbReference>
<feature type="region of interest" description="Disordered" evidence="14">
    <location>
        <begin position="1160"/>
        <end position="1220"/>
    </location>
</feature>
<dbReference type="Pfam" id="PF25764">
    <property type="entry name" value="KIF21A_4th"/>
    <property type="match status" value="1"/>
</dbReference>
<feature type="coiled-coil region" evidence="13">
    <location>
        <begin position="518"/>
        <end position="693"/>
    </location>
</feature>
<evidence type="ECO:0000256" key="6">
    <source>
        <dbReference type="ARBA" id="ARBA00022741"/>
    </source>
</evidence>
<dbReference type="InterPro" id="IPR019775">
    <property type="entry name" value="WD40_repeat_CS"/>
</dbReference>
<dbReference type="GO" id="GO:0007052">
    <property type="term" value="P:mitotic spindle organization"/>
    <property type="evidence" value="ECO:0007669"/>
    <property type="project" value="TreeGrafter"/>
</dbReference>
<dbReference type="SUPFAM" id="SSF50978">
    <property type="entry name" value="WD40 repeat-like"/>
    <property type="match status" value="1"/>
</dbReference>
<dbReference type="GO" id="GO:0005524">
    <property type="term" value="F:ATP binding"/>
    <property type="evidence" value="ECO:0007669"/>
    <property type="project" value="UniProtKB-KW"/>
</dbReference>
<proteinExistence type="inferred from homology"/>
<evidence type="ECO:0000256" key="9">
    <source>
        <dbReference type="ARBA" id="ARBA00023175"/>
    </source>
</evidence>
<dbReference type="Gene3D" id="3.40.850.10">
    <property type="entry name" value="Kinesin motor domain"/>
    <property type="match status" value="1"/>
</dbReference>
<dbReference type="InterPro" id="IPR056532">
    <property type="entry name" value="KIF21A/B_hel_2"/>
</dbReference>
<dbReference type="InterPro" id="IPR036322">
    <property type="entry name" value="WD40_repeat_dom_sf"/>
</dbReference>
<feature type="coiled-coil region" evidence="13">
    <location>
        <begin position="290"/>
        <end position="327"/>
    </location>
</feature>
<dbReference type="PANTHER" id="PTHR47969">
    <property type="entry name" value="CHROMOSOME-ASSOCIATED KINESIN KIF4A-RELATED"/>
    <property type="match status" value="1"/>
</dbReference>
<gene>
    <name evidence="15" type="ORF">CTOB1V02_LOCUS9392</name>
</gene>
<feature type="repeat" description="WD" evidence="11">
    <location>
        <begin position="1440"/>
        <end position="1479"/>
    </location>
</feature>
<evidence type="ECO:0000256" key="11">
    <source>
        <dbReference type="PROSITE-ProRule" id="PRU00221"/>
    </source>
</evidence>
<feature type="compositionally biased region" description="Basic and acidic residues" evidence="14">
    <location>
        <begin position="481"/>
        <end position="491"/>
    </location>
</feature>
<evidence type="ECO:0000256" key="2">
    <source>
        <dbReference type="ARBA" id="ARBA00022490"/>
    </source>
</evidence>
<dbReference type="GO" id="GO:0007018">
    <property type="term" value="P:microtubule-based movement"/>
    <property type="evidence" value="ECO:0007669"/>
    <property type="project" value="InterPro"/>
</dbReference>
<dbReference type="OrthoDB" id="3176171at2759"/>
<dbReference type="EMBL" id="OB663623">
    <property type="protein sequence ID" value="CAD7231545.1"/>
    <property type="molecule type" value="Genomic_DNA"/>
</dbReference>
<feature type="compositionally biased region" description="Polar residues" evidence="14">
    <location>
        <begin position="1160"/>
        <end position="1176"/>
    </location>
</feature>
<feature type="region of interest" description="Disordered" evidence="14">
    <location>
        <begin position="334"/>
        <end position="356"/>
    </location>
</feature>